<protein>
    <recommendedName>
        <fullName evidence="1">TyrR-like helix-turn-helix domain-containing protein</fullName>
    </recommendedName>
</protein>
<proteinExistence type="predicted"/>
<accession>X0VC78</accession>
<dbReference type="Gene3D" id="1.10.10.60">
    <property type="entry name" value="Homeodomain-like"/>
    <property type="match status" value="1"/>
</dbReference>
<feature type="domain" description="TyrR-like helix-turn-helix" evidence="1">
    <location>
        <begin position="13"/>
        <end position="61"/>
    </location>
</feature>
<reference evidence="2" key="1">
    <citation type="journal article" date="2014" name="Front. Microbiol.">
        <title>High frequency of phylogenetically diverse reductive dehalogenase-homologous genes in deep subseafloor sedimentary metagenomes.</title>
        <authorList>
            <person name="Kawai M."/>
            <person name="Futagami T."/>
            <person name="Toyoda A."/>
            <person name="Takaki Y."/>
            <person name="Nishi S."/>
            <person name="Hori S."/>
            <person name="Arai W."/>
            <person name="Tsubouchi T."/>
            <person name="Morono Y."/>
            <person name="Uchiyama I."/>
            <person name="Ito T."/>
            <person name="Fujiyama A."/>
            <person name="Inagaki F."/>
            <person name="Takami H."/>
        </authorList>
    </citation>
    <scope>NUCLEOTIDE SEQUENCE</scope>
    <source>
        <strain evidence="2">Expedition CK06-06</strain>
    </source>
</reference>
<name>X0VC78_9ZZZZ</name>
<feature type="non-terminal residue" evidence="2">
    <location>
        <position position="1"/>
    </location>
</feature>
<dbReference type="InterPro" id="IPR030828">
    <property type="entry name" value="HTH_TyrR"/>
</dbReference>
<dbReference type="InterPro" id="IPR002197">
    <property type="entry name" value="HTH_Fis"/>
</dbReference>
<dbReference type="SUPFAM" id="SSF46689">
    <property type="entry name" value="Homeodomain-like"/>
    <property type="match status" value="1"/>
</dbReference>
<gene>
    <name evidence="2" type="ORF">S01H1_52399</name>
</gene>
<dbReference type="EMBL" id="BARS01033865">
    <property type="protein sequence ID" value="GAG15930.1"/>
    <property type="molecule type" value="Genomic_DNA"/>
</dbReference>
<dbReference type="InterPro" id="IPR009057">
    <property type="entry name" value="Homeodomain-like_sf"/>
</dbReference>
<evidence type="ECO:0000259" key="1">
    <source>
        <dbReference type="Pfam" id="PF18024"/>
    </source>
</evidence>
<organism evidence="2">
    <name type="scientific">marine sediment metagenome</name>
    <dbReference type="NCBI Taxonomy" id="412755"/>
    <lineage>
        <taxon>unclassified sequences</taxon>
        <taxon>metagenomes</taxon>
        <taxon>ecological metagenomes</taxon>
    </lineage>
</organism>
<dbReference type="Pfam" id="PF18024">
    <property type="entry name" value="HTH_50"/>
    <property type="match status" value="1"/>
</dbReference>
<sequence length="67" mass="7536">AAAFGKMLLDGHASLPQLVEFFEKTLITQAMDSWTSTYSELAKQLGFTRRTFYNKLQKYAIAQPSSS</sequence>
<dbReference type="AlphaFoldDB" id="X0VC78"/>
<dbReference type="GO" id="GO:0043565">
    <property type="term" value="F:sequence-specific DNA binding"/>
    <property type="evidence" value="ECO:0007669"/>
    <property type="project" value="InterPro"/>
</dbReference>
<comment type="caution">
    <text evidence="2">The sequence shown here is derived from an EMBL/GenBank/DDBJ whole genome shotgun (WGS) entry which is preliminary data.</text>
</comment>
<evidence type="ECO:0000313" key="2">
    <source>
        <dbReference type="EMBL" id="GAG15930.1"/>
    </source>
</evidence>
<dbReference type="PRINTS" id="PR01590">
    <property type="entry name" value="HTHFIS"/>
</dbReference>